<proteinExistence type="predicted"/>
<organism evidence="1">
    <name type="scientific">hydrothermal vent metagenome</name>
    <dbReference type="NCBI Taxonomy" id="652676"/>
    <lineage>
        <taxon>unclassified sequences</taxon>
        <taxon>metagenomes</taxon>
        <taxon>ecological metagenomes</taxon>
    </lineage>
</organism>
<sequence>MSLFTTQHISQKISVFIITLLLLPVTLSAAENEVSASSRSISYALSSEPALAEKQAQLRQTEVKSFPALQKQGFRNETGSAEKFLTNVSFSASGDFTIYSVSTDLLADLDFDGFYHQFSLSIDVDTIYSSGAIYTRLYLSYEGGPWNEYASSDTYIINGDSSLDTFVIETELTEGYPAGYYDIRIALYDAGTDEWLLSYGPYENSSLSALPLEDNYNDGLTVGGTHGIETDIIITSAGSMSGWLLAIPGLLVAGRRFNSGNLN</sequence>
<reference evidence="1" key="1">
    <citation type="submission" date="2018-06" db="EMBL/GenBank/DDBJ databases">
        <authorList>
            <person name="Zhirakovskaya E."/>
        </authorList>
    </citation>
    <scope>NUCLEOTIDE SEQUENCE</scope>
</reference>
<dbReference type="EMBL" id="UOFJ01000530">
    <property type="protein sequence ID" value="VAW70568.1"/>
    <property type="molecule type" value="Genomic_DNA"/>
</dbReference>
<gene>
    <name evidence="1" type="ORF">MNBD_GAMMA10-131</name>
</gene>
<protein>
    <submittedName>
        <fullName evidence="1">Uncharacterized protein</fullName>
    </submittedName>
</protein>
<name>A0A3B0XQR2_9ZZZZ</name>
<accession>A0A3B0XQR2</accession>
<dbReference type="NCBIfam" id="NF038116">
    <property type="entry name" value="Sden1266_dom"/>
    <property type="match status" value="1"/>
</dbReference>
<evidence type="ECO:0000313" key="1">
    <source>
        <dbReference type="EMBL" id="VAW70568.1"/>
    </source>
</evidence>
<dbReference type="AlphaFoldDB" id="A0A3B0XQR2"/>